<dbReference type="InterPro" id="IPR019734">
    <property type="entry name" value="TPR_rpt"/>
</dbReference>
<evidence type="ECO:0000313" key="5">
    <source>
        <dbReference type="EMBL" id="VEU38317.1"/>
    </source>
</evidence>
<reference evidence="5 6" key="1">
    <citation type="submission" date="2019-01" db="EMBL/GenBank/DDBJ databases">
        <authorList>
            <person name="Ferrante I. M."/>
        </authorList>
    </citation>
    <scope>NUCLEOTIDE SEQUENCE [LARGE SCALE GENOMIC DNA]</scope>
    <source>
        <strain evidence="5 6">B856</strain>
    </source>
</reference>
<evidence type="ECO:0000256" key="2">
    <source>
        <dbReference type="ARBA" id="ARBA00022803"/>
    </source>
</evidence>
<feature type="repeat" description="TPR" evidence="3">
    <location>
        <begin position="650"/>
        <end position="683"/>
    </location>
</feature>
<feature type="region of interest" description="Disordered" evidence="4">
    <location>
        <begin position="204"/>
        <end position="223"/>
    </location>
</feature>
<accession>A0A448Z8D2</accession>
<protein>
    <recommendedName>
        <fullName evidence="7">MalT-like TPR region domain-containing protein</fullName>
    </recommendedName>
</protein>
<dbReference type="AlphaFoldDB" id="A0A448Z8D2"/>
<evidence type="ECO:0000256" key="1">
    <source>
        <dbReference type="ARBA" id="ARBA00022737"/>
    </source>
</evidence>
<dbReference type="PANTHER" id="PTHR45641">
    <property type="entry name" value="TETRATRICOPEPTIDE REPEAT PROTEIN (AFU_ORTHOLOGUE AFUA_6G03870)"/>
    <property type="match status" value="1"/>
</dbReference>
<evidence type="ECO:0000256" key="3">
    <source>
        <dbReference type="PROSITE-ProRule" id="PRU00339"/>
    </source>
</evidence>
<dbReference type="InterPro" id="IPR011990">
    <property type="entry name" value="TPR-like_helical_dom_sf"/>
</dbReference>
<dbReference type="SMART" id="SM00028">
    <property type="entry name" value="TPR"/>
    <property type="match status" value="8"/>
</dbReference>
<evidence type="ECO:0008006" key="7">
    <source>
        <dbReference type="Google" id="ProtNLM"/>
    </source>
</evidence>
<dbReference type="EMBL" id="CAACVS010000163">
    <property type="protein sequence ID" value="VEU38317.1"/>
    <property type="molecule type" value="Genomic_DNA"/>
</dbReference>
<organism evidence="5 6">
    <name type="scientific">Pseudo-nitzschia multistriata</name>
    <dbReference type="NCBI Taxonomy" id="183589"/>
    <lineage>
        <taxon>Eukaryota</taxon>
        <taxon>Sar</taxon>
        <taxon>Stramenopiles</taxon>
        <taxon>Ochrophyta</taxon>
        <taxon>Bacillariophyta</taxon>
        <taxon>Bacillariophyceae</taxon>
        <taxon>Bacillariophycidae</taxon>
        <taxon>Bacillariales</taxon>
        <taxon>Bacillariaceae</taxon>
        <taxon>Pseudo-nitzschia</taxon>
    </lineage>
</organism>
<dbReference type="PROSITE" id="PS50005">
    <property type="entry name" value="TPR"/>
    <property type="match status" value="2"/>
</dbReference>
<dbReference type="Proteomes" id="UP000291116">
    <property type="component" value="Unassembled WGS sequence"/>
</dbReference>
<evidence type="ECO:0000256" key="4">
    <source>
        <dbReference type="SAM" id="MobiDB-lite"/>
    </source>
</evidence>
<gene>
    <name evidence="5" type="ORF">PSNMU_V1.4_AUG-EV-PASAV3_0051380</name>
</gene>
<name>A0A448Z8D2_9STRA</name>
<dbReference type="SUPFAM" id="SSF48452">
    <property type="entry name" value="TPR-like"/>
    <property type="match status" value="2"/>
</dbReference>
<feature type="region of interest" description="Disordered" evidence="4">
    <location>
        <begin position="762"/>
        <end position="782"/>
    </location>
</feature>
<keyword evidence="2 3" id="KW-0802">TPR repeat</keyword>
<feature type="repeat" description="TPR" evidence="3">
    <location>
        <begin position="564"/>
        <end position="597"/>
    </location>
</feature>
<dbReference type="OrthoDB" id="38368at2759"/>
<keyword evidence="1" id="KW-0677">Repeat</keyword>
<sequence>MVFVASTNEVGLDLRKANARTKLSKEKNGDNFGGSNYRYGGKAEEIRSKRASDHMKYLTMKASKMGEDVESIADTKTNSEALTVPGGVSDIAWYDGVFSSLFGGNTCEDRNDMKNDVGSILICGSPGNQTDVSLVGPVFGQMGDCQAQTQYDEERQDIDNESASEGTVSTLGKDLGDDLKSLPSVNGGILPGEDDTHIDVDIDNLPMSPRMGTRKSFGNKTKEVSKNENFESLVEKKIKNLKSERSSMDVSKNVPYLRQKVFPMTAGRNDSEYSSNGHRNLDPAVLETRRKFLVRELRSAISKHGRFDVRCANITAALGDLYDENKEYRQSLRLHKDVVSVYSVNLGDDDKKTLDAKLRLAKVQENAGDIDGAILNYNFVMNMMKDLKGEKNPDVVEVLTRIAGCLKKKGKYESSIKLLKRALKTYREVLGDTHPTVSVTVDSIASLYITIGEYEKASAILEEVAKLKAATLGVTSKEVASSLSELATSYECAEQYGKAMKNLKKAYKIYADIVGEHGEKAIIILERIALIYQATGQYKKAAIAYLGVLRGKKRALGGSHPTIADTYFHLGVSLRQSNQFDKAFKCIKQALNIYVGEGKEIHDVQMIAEVMHELAIIHKANHNTSDAIKTFKQEIAVRRKLGQPEYPLIAQALNHLGVAEFELKSHNRALNYFMEALAIYEKNRVETASKAADGTVVAGTDMAEVSYNTGLVFESLHNKKRARNAFIEAARIFKENGYSTSHPHYSKTIGKLKRLGYNFQEIDDKKSNSNPSERSNNSRRRG</sequence>
<dbReference type="Gene3D" id="1.25.40.10">
    <property type="entry name" value="Tetratricopeptide repeat domain"/>
    <property type="match status" value="3"/>
</dbReference>
<proteinExistence type="predicted"/>
<dbReference type="PANTHER" id="PTHR45641:SF19">
    <property type="entry name" value="NEPHROCYSTIN-3"/>
    <property type="match status" value="1"/>
</dbReference>
<dbReference type="Pfam" id="PF13424">
    <property type="entry name" value="TPR_12"/>
    <property type="match status" value="3"/>
</dbReference>
<evidence type="ECO:0000313" key="6">
    <source>
        <dbReference type="Proteomes" id="UP000291116"/>
    </source>
</evidence>
<keyword evidence="6" id="KW-1185">Reference proteome</keyword>